<evidence type="ECO:0000313" key="2">
    <source>
        <dbReference type="EMBL" id="WVN22167.1"/>
    </source>
</evidence>
<dbReference type="GeneID" id="80703194"/>
<accession>A0A0C6G4A8</accession>
<dbReference type="EMBL" id="CP143577">
    <property type="protein sequence ID" value="WVN22167.1"/>
    <property type="molecule type" value="Genomic_DNA"/>
</dbReference>
<name>A0A0C6G4A8_MYCAR</name>
<proteinExistence type="predicted"/>
<keyword evidence="4" id="KW-1185">Reference proteome</keyword>
<evidence type="ECO:0000313" key="4">
    <source>
        <dbReference type="Proteomes" id="UP001432074"/>
    </source>
</evidence>
<dbReference type="OrthoDB" id="400328at2"/>
<reference evidence="1" key="1">
    <citation type="submission" date="2022-11" db="EMBL/GenBank/DDBJ databases">
        <title>Draft genome of Mycoplasma arginini isolated from fly.</title>
        <authorList>
            <person name="Severgnini M."/>
            <person name="Gioia G."/>
            <person name="Cremonesi P."/>
            <person name="Moroni P."/>
            <person name="Addis M.F."/>
            <person name="Castiglioni B."/>
        </authorList>
    </citation>
    <scope>NUCLEOTIDE SEQUENCE</scope>
    <source>
        <strain evidence="1">QMP CG1-1632</strain>
    </source>
</reference>
<protein>
    <submittedName>
        <fullName evidence="1">Uncharacterized protein</fullName>
    </submittedName>
</protein>
<evidence type="ECO:0000313" key="1">
    <source>
        <dbReference type="EMBL" id="MDI3349696.1"/>
    </source>
</evidence>
<dbReference type="KEGG" id="marg:MARG145_0051"/>
<dbReference type="RefSeq" id="WP_004414883.1">
    <property type="nucleotide sequence ID" value="NZ_AP014657.1"/>
</dbReference>
<dbReference type="Proteomes" id="UP001162175">
    <property type="component" value="Unassembled WGS sequence"/>
</dbReference>
<dbReference type="AlphaFoldDB" id="A0A0C6G4A8"/>
<evidence type="ECO:0000313" key="3">
    <source>
        <dbReference type="Proteomes" id="UP001162175"/>
    </source>
</evidence>
<dbReference type="Proteomes" id="UP001432074">
    <property type="component" value="Chromosome"/>
</dbReference>
<gene>
    <name evidence="1" type="ORF">DCBHLPFO_00275</name>
    <name evidence="2" type="ORF">V2E25_01025</name>
</gene>
<dbReference type="EMBL" id="JAPFAR010000086">
    <property type="protein sequence ID" value="MDI3349696.1"/>
    <property type="molecule type" value="Genomic_DNA"/>
</dbReference>
<reference evidence="2" key="2">
    <citation type="submission" date="2024-01" db="EMBL/GenBank/DDBJ databases">
        <title>Complete genome sequence of Mycoplasma arginini type strain G 230.</title>
        <authorList>
            <person name="Spergser J."/>
        </authorList>
    </citation>
    <scope>NUCLEOTIDE SEQUENCE</scope>
    <source>
        <strain evidence="2">NCTC 10129</strain>
    </source>
</reference>
<sequence>MEKKFKKLLAMKPILSTLLSDLNVDNKNGSKKYHYDIEEFELKLAKKLSNFARIREKRLQNKLNFIDFIYDLIKGLSPLDRSILLTIIFRNDYDNITWKTFNISKSTFYRRIRFLERIIYWCLFGE</sequence>
<organism evidence="1 3">
    <name type="scientific">Mycoplasmopsis arginini</name>
    <name type="common">Mycoplasma arginini</name>
    <dbReference type="NCBI Taxonomy" id="2094"/>
    <lineage>
        <taxon>Bacteria</taxon>
        <taxon>Bacillati</taxon>
        <taxon>Mycoplasmatota</taxon>
        <taxon>Mycoplasmoidales</taxon>
        <taxon>Metamycoplasmataceae</taxon>
        <taxon>Mycoplasmopsis</taxon>
    </lineage>
</organism>
<dbReference type="eggNOG" id="ENOG5031YS6">
    <property type="taxonomic scope" value="Bacteria"/>
</dbReference>